<dbReference type="InterPro" id="IPR025929">
    <property type="entry name" value="INSIG_fam"/>
</dbReference>
<keyword evidence="6 8" id="KW-0472">Membrane</keyword>
<dbReference type="GO" id="GO:0016126">
    <property type="term" value="P:sterol biosynthetic process"/>
    <property type="evidence" value="ECO:0007669"/>
    <property type="project" value="TreeGrafter"/>
</dbReference>
<evidence type="ECO:0000256" key="2">
    <source>
        <dbReference type="ARBA" id="ARBA00007475"/>
    </source>
</evidence>
<evidence type="ECO:0000256" key="6">
    <source>
        <dbReference type="ARBA" id="ARBA00023136"/>
    </source>
</evidence>
<feature type="transmembrane region" description="Helical" evidence="8">
    <location>
        <begin position="238"/>
        <end position="257"/>
    </location>
</feature>
<evidence type="ECO:0000256" key="5">
    <source>
        <dbReference type="ARBA" id="ARBA00022989"/>
    </source>
</evidence>
<evidence type="ECO:0000256" key="7">
    <source>
        <dbReference type="SAM" id="MobiDB-lite"/>
    </source>
</evidence>
<accession>A0A370U0T0</accession>
<evidence type="ECO:0000256" key="8">
    <source>
        <dbReference type="SAM" id="Phobius"/>
    </source>
</evidence>
<dbReference type="EMBL" id="NPIC01000001">
    <property type="protein sequence ID" value="RDL41381.1"/>
    <property type="molecule type" value="Genomic_DNA"/>
</dbReference>
<dbReference type="Pfam" id="PF07281">
    <property type="entry name" value="INSIG"/>
    <property type="match status" value="1"/>
</dbReference>
<dbReference type="AlphaFoldDB" id="A0A370U0T0"/>
<reference evidence="9 10" key="1">
    <citation type="journal article" date="2018" name="IMA Fungus">
        <title>IMA Genome-F 9: Draft genome sequence of Annulohypoxylon stygium, Aspergillus mulundensis, Berkeleyomyces basicola (syn. Thielaviopsis basicola), Ceratocystis smalleyi, two Cercospora beticola strains, Coleophoma cylindrospora, Fusarium fracticaudum, Phialophora cf. hyalina, and Morchella septimelata.</title>
        <authorList>
            <person name="Wingfield B.D."/>
            <person name="Bills G.F."/>
            <person name="Dong Y."/>
            <person name="Huang W."/>
            <person name="Nel W.J."/>
            <person name="Swalarsk-Parry B.S."/>
            <person name="Vaghefi N."/>
            <person name="Wilken P.M."/>
            <person name="An Z."/>
            <person name="de Beer Z.W."/>
            <person name="De Vos L."/>
            <person name="Chen L."/>
            <person name="Duong T.A."/>
            <person name="Gao Y."/>
            <person name="Hammerbacher A."/>
            <person name="Kikkert J.R."/>
            <person name="Li Y."/>
            <person name="Li H."/>
            <person name="Li K."/>
            <person name="Li Q."/>
            <person name="Liu X."/>
            <person name="Ma X."/>
            <person name="Naidoo K."/>
            <person name="Pethybridge S.J."/>
            <person name="Sun J."/>
            <person name="Steenkamp E.T."/>
            <person name="van der Nest M.A."/>
            <person name="van Wyk S."/>
            <person name="Wingfield M.J."/>
            <person name="Xiong C."/>
            <person name="Yue Q."/>
            <person name="Zhang X."/>
        </authorList>
    </citation>
    <scope>NUCLEOTIDE SEQUENCE [LARGE SCALE GENOMIC DNA]</scope>
    <source>
        <strain evidence="9 10">BP 5553</strain>
    </source>
</reference>
<feature type="compositionally biased region" description="Polar residues" evidence="7">
    <location>
        <begin position="64"/>
        <end position="80"/>
    </location>
</feature>
<comment type="similarity">
    <text evidence="2">Belongs to the INSIG family.</text>
</comment>
<evidence type="ECO:0000256" key="4">
    <source>
        <dbReference type="ARBA" id="ARBA00022824"/>
    </source>
</evidence>
<dbReference type="GeneID" id="43594209"/>
<gene>
    <name evidence="9" type="ORF">BP5553_01360</name>
</gene>
<sequence length="366" mass="39256">MSTDDSSPKIHRPKPLRPFEPSLLSPAQPDETPSRTHSILNLTSSTLLGIYSQTGYQSDRDYTEPSTPWGTGAETPSCNSPALAGIRSKVRVPPPPPPSLTSTISSLVVRSILLFGTGMGYGALVRHLHSDRKLAPFQVPDIIKPRHDWRYLVFWGLAGVALGSLLPWFDSFCASRESENSNSDYSAAGGRNASPTKLAQGEAEESSSIFSGDWTPVIRSVGAFVGIAFAIRKLPWASSLQASLTLFLVNPALWYLIDRSTPGFVLSSAVGATGTALLLASNPDMMPSPASSLHKTNTTANPNDIMGGMIGMGIDEYVSRESIECGIWILSVLFCSTVCFGNIGRRLALSGVGGRRDRRGWGQKSA</sequence>
<organism evidence="9 10">
    <name type="scientific">Venustampulla echinocandica</name>
    <dbReference type="NCBI Taxonomy" id="2656787"/>
    <lineage>
        <taxon>Eukaryota</taxon>
        <taxon>Fungi</taxon>
        <taxon>Dikarya</taxon>
        <taxon>Ascomycota</taxon>
        <taxon>Pezizomycotina</taxon>
        <taxon>Leotiomycetes</taxon>
        <taxon>Helotiales</taxon>
        <taxon>Pleuroascaceae</taxon>
        <taxon>Venustampulla</taxon>
    </lineage>
</organism>
<protein>
    <submittedName>
        <fullName evidence="9">Uncharacterized protein</fullName>
    </submittedName>
</protein>
<proteinExistence type="inferred from homology"/>
<feature type="region of interest" description="Disordered" evidence="7">
    <location>
        <begin position="57"/>
        <end position="80"/>
    </location>
</feature>
<evidence type="ECO:0000313" key="10">
    <source>
        <dbReference type="Proteomes" id="UP000254866"/>
    </source>
</evidence>
<dbReference type="PANTHER" id="PTHR15301:SF3">
    <property type="entry name" value="PROTEIN NSG1-RELATED"/>
    <property type="match status" value="1"/>
</dbReference>
<dbReference type="GO" id="GO:0005789">
    <property type="term" value="C:endoplasmic reticulum membrane"/>
    <property type="evidence" value="ECO:0007669"/>
    <property type="project" value="UniProtKB-SubCell"/>
</dbReference>
<dbReference type="PANTHER" id="PTHR15301">
    <property type="entry name" value="INSULIN-INDUCED GENE 1"/>
    <property type="match status" value="1"/>
</dbReference>
<comment type="subcellular location">
    <subcellularLocation>
        <location evidence="1">Endoplasmic reticulum membrane</location>
        <topology evidence="1">Multi-pass membrane protein</topology>
    </subcellularLocation>
</comment>
<feature type="transmembrane region" description="Helical" evidence="8">
    <location>
        <begin position="263"/>
        <end position="280"/>
    </location>
</feature>
<feature type="transmembrane region" description="Helical" evidence="8">
    <location>
        <begin position="149"/>
        <end position="169"/>
    </location>
</feature>
<name>A0A370U0T0_9HELO</name>
<keyword evidence="3 8" id="KW-0812">Transmembrane</keyword>
<keyword evidence="10" id="KW-1185">Reference proteome</keyword>
<dbReference type="RefSeq" id="XP_031874037.1">
    <property type="nucleotide sequence ID" value="XM_032009983.1"/>
</dbReference>
<dbReference type="Proteomes" id="UP000254866">
    <property type="component" value="Unassembled WGS sequence"/>
</dbReference>
<dbReference type="OrthoDB" id="205546at2759"/>
<feature type="region of interest" description="Disordered" evidence="7">
    <location>
        <begin position="1"/>
        <end position="38"/>
    </location>
</feature>
<evidence type="ECO:0000313" key="9">
    <source>
        <dbReference type="EMBL" id="RDL41381.1"/>
    </source>
</evidence>
<dbReference type="STRING" id="2656787.A0A370U0T0"/>
<feature type="transmembrane region" description="Helical" evidence="8">
    <location>
        <begin position="107"/>
        <end position="128"/>
    </location>
</feature>
<keyword evidence="5 8" id="KW-1133">Transmembrane helix</keyword>
<comment type="caution">
    <text evidence="9">The sequence shown here is derived from an EMBL/GenBank/DDBJ whole genome shotgun (WGS) entry which is preliminary data.</text>
</comment>
<evidence type="ECO:0000256" key="3">
    <source>
        <dbReference type="ARBA" id="ARBA00022692"/>
    </source>
</evidence>
<keyword evidence="4" id="KW-0256">Endoplasmic reticulum</keyword>
<evidence type="ECO:0000256" key="1">
    <source>
        <dbReference type="ARBA" id="ARBA00004477"/>
    </source>
</evidence>